<evidence type="ECO:0000313" key="3">
    <source>
        <dbReference type="Proteomes" id="UP000075901"/>
    </source>
</evidence>
<organism evidence="2 3">
    <name type="scientific">Anopheles maculatus</name>
    <dbReference type="NCBI Taxonomy" id="74869"/>
    <lineage>
        <taxon>Eukaryota</taxon>
        <taxon>Metazoa</taxon>
        <taxon>Ecdysozoa</taxon>
        <taxon>Arthropoda</taxon>
        <taxon>Hexapoda</taxon>
        <taxon>Insecta</taxon>
        <taxon>Pterygota</taxon>
        <taxon>Neoptera</taxon>
        <taxon>Endopterygota</taxon>
        <taxon>Diptera</taxon>
        <taxon>Nematocera</taxon>
        <taxon>Culicoidea</taxon>
        <taxon>Culicidae</taxon>
        <taxon>Anophelinae</taxon>
        <taxon>Anopheles</taxon>
        <taxon>Anopheles maculatus group</taxon>
    </lineage>
</organism>
<keyword evidence="3" id="KW-1185">Reference proteome</keyword>
<feature type="region of interest" description="Disordered" evidence="1">
    <location>
        <begin position="513"/>
        <end position="538"/>
    </location>
</feature>
<accession>A0A182SZ58</accession>
<evidence type="ECO:0000256" key="1">
    <source>
        <dbReference type="SAM" id="MobiDB-lite"/>
    </source>
</evidence>
<proteinExistence type="predicted"/>
<feature type="compositionally biased region" description="Low complexity" evidence="1">
    <location>
        <begin position="204"/>
        <end position="237"/>
    </location>
</feature>
<feature type="compositionally biased region" description="Basic residues" evidence="1">
    <location>
        <begin position="15"/>
        <end position="27"/>
    </location>
</feature>
<feature type="region of interest" description="Disordered" evidence="1">
    <location>
        <begin position="1"/>
        <end position="53"/>
    </location>
</feature>
<dbReference type="Proteomes" id="UP000075901">
    <property type="component" value="Unassembled WGS sequence"/>
</dbReference>
<name>A0A182SZ58_9DIPT</name>
<protein>
    <submittedName>
        <fullName evidence="2">Uncharacterized protein</fullName>
    </submittedName>
</protein>
<feature type="region of interest" description="Disordered" evidence="1">
    <location>
        <begin position="200"/>
        <end position="237"/>
    </location>
</feature>
<feature type="compositionally biased region" description="Polar residues" evidence="1">
    <location>
        <begin position="513"/>
        <end position="529"/>
    </location>
</feature>
<reference evidence="3" key="1">
    <citation type="submission" date="2013-09" db="EMBL/GenBank/DDBJ databases">
        <title>The Genome Sequence of Anopheles maculatus species B.</title>
        <authorList>
            <consortium name="The Broad Institute Genomics Platform"/>
            <person name="Neafsey D.E."/>
            <person name="Besansky N."/>
            <person name="Howell P."/>
            <person name="Walton C."/>
            <person name="Young S.K."/>
            <person name="Zeng Q."/>
            <person name="Gargeya S."/>
            <person name="Fitzgerald M."/>
            <person name="Haas B."/>
            <person name="Abouelleil A."/>
            <person name="Allen A.W."/>
            <person name="Alvarado L."/>
            <person name="Arachchi H.M."/>
            <person name="Berlin A.M."/>
            <person name="Chapman S.B."/>
            <person name="Gainer-Dewar J."/>
            <person name="Goldberg J."/>
            <person name="Griggs A."/>
            <person name="Gujja S."/>
            <person name="Hansen M."/>
            <person name="Howarth C."/>
            <person name="Imamovic A."/>
            <person name="Ireland A."/>
            <person name="Larimer J."/>
            <person name="McCowan C."/>
            <person name="Murphy C."/>
            <person name="Pearson M."/>
            <person name="Poon T.W."/>
            <person name="Priest M."/>
            <person name="Roberts A."/>
            <person name="Saif S."/>
            <person name="Shea T."/>
            <person name="Sisk P."/>
            <person name="Sykes S."/>
            <person name="Wortman J."/>
            <person name="Nusbaum C."/>
            <person name="Birren B."/>
        </authorList>
    </citation>
    <scope>NUCLEOTIDE SEQUENCE [LARGE SCALE GENOMIC DNA]</scope>
    <source>
        <strain evidence="3">maculatus3</strain>
    </source>
</reference>
<evidence type="ECO:0000313" key="2">
    <source>
        <dbReference type="EnsemblMetazoa" id="AMAM016371-PA"/>
    </source>
</evidence>
<dbReference type="AlphaFoldDB" id="A0A182SZ58"/>
<dbReference type="EnsemblMetazoa" id="AMAM016371-RA">
    <property type="protein sequence ID" value="AMAM016371-PA"/>
    <property type="gene ID" value="AMAM016371"/>
</dbReference>
<sequence length="546" mass="56091">MGGKQSRLQREQKHQQRKQKKEKKAGKRLVEEEAAVGSSSSSGSGSAGGLSDNSQLVVTTEHLVQLDSGASDVAPIESALNVTERDIERVGRGECSNGSVAVEEGEEDGSKSSVTITICMLKMEPNAASAETEHTTPTVVEEEHGGVGAGPVENGFANVDTLLSRRPQCACLENGNVGAGTESESACSCNTGSIDNRLNNNELSAPTPSTVSSASSAATNTMSSSSGPSPSVVTAATAATTPQPAALSFMIGGHDPATISHLLHRLRHLHHHHHHHLHHHHHHHLMHLHHHPHHHHHPVTGGGGGADLPADLLAPGSNTIDWRQHQWIPAGMMVGSSNGATARPATDIPSASGGSAVTPASTASQLFMDIDIDLKDKLEGLKLGTAVVAAAAAGTVGQRSSNNNVTEESGEHPYSVGECPTCCAMAMAANAAGGSLGGLLANNGTGVAGSIANGSHIYNGNAGEVEEKILNTSNQPVVTPSVVTGGENVPEPVVAAAVPAAAVAVTSLATMDNSTSVSQATNDQISTEPDNTKDVFFPPITDYLSQ</sequence>
<reference evidence="2" key="2">
    <citation type="submission" date="2020-05" db="UniProtKB">
        <authorList>
            <consortium name="EnsemblMetazoa"/>
        </authorList>
    </citation>
    <scope>IDENTIFICATION</scope>
    <source>
        <strain evidence="2">maculatus3</strain>
    </source>
</reference>
<feature type="compositionally biased region" description="Low complexity" evidence="1">
    <location>
        <begin position="35"/>
        <end position="44"/>
    </location>
</feature>
<dbReference type="VEuPathDB" id="VectorBase:AMAM016371"/>